<comment type="caution">
    <text evidence="5">The sequence shown here is derived from an EMBL/GenBank/DDBJ whole genome shotgun (WGS) entry which is preliminary data.</text>
</comment>
<keyword evidence="1" id="KW-0436">Ligase</keyword>
<feature type="domain" description="Succinyl-CoA synthetase-like flavodoxin" evidence="4">
    <location>
        <begin position="3"/>
        <end position="114"/>
    </location>
</feature>
<dbReference type="InterPro" id="IPR032875">
    <property type="entry name" value="Succ_CoA_lig_flav_dom"/>
</dbReference>
<dbReference type="Gene3D" id="3.40.50.261">
    <property type="entry name" value="Succinyl-CoA synthetase domains"/>
    <property type="match status" value="1"/>
</dbReference>
<evidence type="ECO:0000256" key="2">
    <source>
        <dbReference type="ARBA" id="ARBA00022741"/>
    </source>
</evidence>
<sequence length="114" mass="12675">MYASKFISIGNSLDLSPVEFLEYFLNDNYTKIIGLYIENLRSIEQGRKFMDIVKECNLNRKPVILWRAGYGEATKKAILSHTGGLAGNNEIWKAVGKQTGSCITNNSNELAALA</sequence>
<dbReference type="PANTHER" id="PTHR43334:SF1">
    <property type="entry name" value="3-HYDROXYPROPIONATE--COA LIGASE [ADP-FORMING]"/>
    <property type="match status" value="1"/>
</dbReference>
<evidence type="ECO:0000256" key="1">
    <source>
        <dbReference type="ARBA" id="ARBA00022598"/>
    </source>
</evidence>
<evidence type="ECO:0000256" key="3">
    <source>
        <dbReference type="ARBA" id="ARBA00022840"/>
    </source>
</evidence>
<dbReference type="InterPro" id="IPR016102">
    <property type="entry name" value="Succinyl-CoA_synth-like"/>
</dbReference>
<dbReference type="EMBL" id="BART01034600">
    <property type="protein sequence ID" value="GAH06267.1"/>
    <property type="molecule type" value="Genomic_DNA"/>
</dbReference>
<reference evidence="5" key="1">
    <citation type="journal article" date="2014" name="Front. Microbiol.">
        <title>High frequency of phylogenetically diverse reductive dehalogenase-homologous genes in deep subseafloor sedimentary metagenomes.</title>
        <authorList>
            <person name="Kawai M."/>
            <person name="Futagami T."/>
            <person name="Toyoda A."/>
            <person name="Takaki Y."/>
            <person name="Nishi S."/>
            <person name="Hori S."/>
            <person name="Arai W."/>
            <person name="Tsubouchi T."/>
            <person name="Morono Y."/>
            <person name="Uchiyama I."/>
            <person name="Ito T."/>
            <person name="Fujiyama A."/>
            <person name="Inagaki F."/>
            <person name="Takami H."/>
        </authorList>
    </citation>
    <scope>NUCLEOTIDE SEQUENCE</scope>
    <source>
        <strain evidence="5">Expedition CK06-06</strain>
    </source>
</reference>
<evidence type="ECO:0000313" key="5">
    <source>
        <dbReference type="EMBL" id="GAH06267.1"/>
    </source>
</evidence>
<keyword evidence="2" id="KW-0547">Nucleotide-binding</keyword>
<dbReference type="GO" id="GO:0005524">
    <property type="term" value="F:ATP binding"/>
    <property type="evidence" value="ECO:0007669"/>
    <property type="project" value="UniProtKB-KW"/>
</dbReference>
<dbReference type="Pfam" id="PF13607">
    <property type="entry name" value="Succ_CoA_lig"/>
    <property type="match status" value="1"/>
</dbReference>
<proteinExistence type="predicted"/>
<feature type="non-terminal residue" evidence="5">
    <location>
        <position position="114"/>
    </location>
</feature>
<dbReference type="SUPFAM" id="SSF52210">
    <property type="entry name" value="Succinyl-CoA synthetase domains"/>
    <property type="match status" value="1"/>
</dbReference>
<keyword evidence="3" id="KW-0067">ATP-binding</keyword>
<gene>
    <name evidence="5" type="ORF">S01H4_59090</name>
</gene>
<dbReference type="PANTHER" id="PTHR43334">
    <property type="entry name" value="ACETATE--COA LIGASE [ADP-FORMING]"/>
    <property type="match status" value="1"/>
</dbReference>
<dbReference type="InterPro" id="IPR051538">
    <property type="entry name" value="Acyl-CoA_Synth/Transferase"/>
</dbReference>
<protein>
    <recommendedName>
        <fullName evidence="4">Succinyl-CoA synthetase-like flavodoxin domain-containing protein</fullName>
    </recommendedName>
</protein>
<dbReference type="AlphaFoldDB" id="X1CF33"/>
<name>X1CF33_9ZZZZ</name>
<evidence type="ECO:0000259" key="4">
    <source>
        <dbReference type="Pfam" id="PF13607"/>
    </source>
</evidence>
<dbReference type="GO" id="GO:0016874">
    <property type="term" value="F:ligase activity"/>
    <property type="evidence" value="ECO:0007669"/>
    <property type="project" value="UniProtKB-KW"/>
</dbReference>
<organism evidence="5">
    <name type="scientific">marine sediment metagenome</name>
    <dbReference type="NCBI Taxonomy" id="412755"/>
    <lineage>
        <taxon>unclassified sequences</taxon>
        <taxon>metagenomes</taxon>
        <taxon>ecological metagenomes</taxon>
    </lineage>
</organism>
<accession>X1CF33</accession>